<comment type="similarity">
    <text evidence="2">Belongs to the SusD family.</text>
</comment>
<evidence type="ECO:0000313" key="8">
    <source>
        <dbReference type="EMBL" id="OQP66321.1"/>
    </source>
</evidence>
<evidence type="ECO:0000256" key="5">
    <source>
        <dbReference type="ARBA" id="ARBA00023237"/>
    </source>
</evidence>
<dbReference type="InterPro" id="IPR033985">
    <property type="entry name" value="SusD-like_N"/>
</dbReference>
<dbReference type="EMBL" id="LVYD01000002">
    <property type="protein sequence ID" value="OQP66321.1"/>
    <property type="molecule type" value="Genomic_DNA"/>
</dbReference>
<dbReference type="InterPro" id="IPR012944">
    <property type="entry name" value="SusD_RagB_dom"/>
</dbReference>
<dbReference type="OrthoDB" id="636214at2"/>
<dbReference type="Pfam" id="PF14322">
    <property type="entry name" value="SusD-like_3"/>
    <property type="match status" value="1"/>
</dbReference>
<reference evidence="8 9" key="1">
    <citation type="submission" date="2016-03" db="EMBL/GenBank/DDBJ databases">
        <title>Niastella vici sp. nov., isolated from farmland soil.</title>
        <authorList>
            <person name="Chen L."/>
            <person name="Wang D."/>
            <person name="Yang S."/>
            <person name="Wang G."/>
        </authorList>
    </citation>
    <scope>NUCLEOTIDE SEQUENCE [LARGE SCALE GENOMIC DNA]</scope>
    <source>
        <strain evidence="8 9">DJ57</strain>
    </source>
</reference>
<evidence type="ECO:0000256" key="3">
    <source>
        <dbReference type="ARBA" id="ARBA00022729"/>
    </source>
</evidence>
<dbReference type="SUPFAM" id="SSF48452">
    <property type="entry name" value="TPR-like"/>
    <property type="match status" value="1"/>
</dbReference>
<dbReference type="AlphaFoldDB" id="A0A1V9G6P3"/>
<dbReference type="Gene3D" id="1.25.40.390">
    <property type="match status" value="1"/>
</dbReference>
<evidence type="ECO:0000313" key="9">
    <source>
        <dbReference type="Proteomes" id="UP000192796"/>
    </source>
</evidence>
<evidence type="ECO:0000256" key="2">
    <source>
        <dbReference type="ARBA" id="ARBA00006275"/>
    </source>
</evidence>
<dbReference type="RefSeq" id="WP_081145258.1">
    <property type="nucleotide sequence ID" value="NZ_LVYD01000002.1"/>
</dbReference>
<dbReference type="InterPro" id="IPR011990">
    <property type="entry name" value="TPR-like_helical_dom_sf"/>
</dbReference>
<keyword evidence="9" id="KW-1185">Reference proteome</keyword>
<evidence type="ECO:0000256" key="1">
    <source>
        <dbReference type="ARBA" id="ARBA00004442"/>
    </source>
</evidence>
<gene>
    <name evidence="8" type="ORF">A3860_12520</name>
</gene>
<proteinExistence type="inferred from homology"/>
<comment type="caution">
    <text evidence="8">The sequence shown here is derived from an EMBL/GenBank/DDBJ whole genome shotgun (WGS) entry which is preliminary data.</text>
</comment>
<organism evidence="8 9">
    <name type="scientific">Niastella vici</name>
    <dbReference type="NCBI Taxonomy" id="1703345"/>
    <lineage>
        <taxon>Bacteria</taxon>
        <taxon>Pseudomonadati</taxon>
        <taxon>Bacteroidota</taxon>
        <taxon>Chitinophagia</taxon>
        <taxon>Chitinophagales</taxon>
        <taxon>Chitinophagaceae</taxon>
        <taxon>Niastella</taxon>
    </lineage>
</organism>
<keyword evidence="4" id="KW-0472">Membrane</keyword>
<sequence>MNKLIIAILLAPALVTQYSCNKSLEPKVYSSLTNTNAFKTKSDAIAAVNAVYARLKGPVVGDNFTYWTVRHFALTDLTTDIGHCNYGGDPGQLSLGLWNSTNGLIASDWQYIYKLIANANNAIYNIAAMTSITDGEKQQFISEVKFLRAIAYLDLTDAFGPVILVTEKDVANASFTSQPKPTPVADIESLLITELNEAAGVLPLNYVNNPIYSGNDVGRATKGAALTLLAKLYLRRHDWQQALTFTKQVMDLKTYDLYPDYPGLFAEANKWCVENIFSVLADANTNGTELLNHFGPLNHPAPALQNRWQYYAVSWDFYNTFDNADDRKKCFYPNYTGVDNLVYMQPPSLGANPPTGISYMADCATKKYADSLGSTTYYDGHSVDVLRYADVLLSRAEALNEVSGPTAESIALINQVRARAHAKPLVLANYNQSSLRDAILKERGWEFFYEGKRRADLIRMGKYDVIVNGYLNRIGQPSNIVMPRNRYFPYPQSQVNLNPNLDNADR</sequence>
<evidence type="ECO:0000259" key="6">
    <source>
        <dbReference type="Pfam" id="PF07980"/>
    </source>
</evidence>
<feature type="domain" description="SusD-like N-terminal" evidence="7">
    <location>
        <begin position="98"/>
        <end position="234"/>
    </location>
</feature>
<keyword evidence="5" id="KW-0998">Cell outer membrane</keyword>
<dbReference type="STRING" id="1703345.A3860_12520"/>
<protein>
    <submittedName>
        <fullName evidence="8">SusD/RagB family lipoprotein</fullName>
    </submittedName>
</protein>
<comment type="subcellular location">
    <subcellularLocation>
        <location evidence="1">Cell outer membrane</location>
    </subcellularLocation>
</comment>
<name>A0A1V9G6P3_9BACT</name>
<dbReference type="CDD" id="cd08977">
    <property type="entry name" value="SusD"/>
    <property type="match status" value="1"/>
</dbReference>
<dbReference type="Proteomes" id="UP000192796">
    <property type="component" value="Unassembled WGS sequence"/>
</dbReference>
<dbReference type="GO" id="GO:0009279">
    <property type="term" value="C:cell outer membrane"/>
    <property type="evidence" value="ECO:0007669"/>
    <property type="project" value="UniProtKB-SubCell"/>
</dbReference>
<accession>A0A1V9G6P3</accession>
<dbReference type="Pfam" id="PF07980">
    <property type="entry name" value="SusD_RagB"/>
    <property type="match status" value="1"/>
</dbReference>
<keyword evidence="8" id="KW-0449">Lipoprotein</keyword>
<keyword evidence="3" id="KW-0732">Signal</keyword>
<evidence type="ECO:0000259" key="7">
    <source>
        <dbReference type="Pfam" id="PF14322"/>
    </source>
</evidence>
<feature type="domain" description="RagB/SusD" evidence="6">
    <location>
        <begin position="365"/>
        <end position="502"/>
    </location>
</feature>
<evidence type="ECO:0000256" key="4">
    <source>
        <dbReference type="ARBA" id="ARBA00023136"/>
    </source>
</evidence>